<name>A0A1B6GKB3_9HEMI</name>
<feature type="non-terminal residue" evidence="3">
    <location>
        <position position="406"/>
    </location>
</feature>
<feature type="compositionally biased region" description="Basic and acidic residues" evidence="2">
    <location>
        <begin position="205"/>
        <end position="216"/>
    </location>
</feature>
<feature type="non-terminal residue" evidence="3">
    <location>
        <position position="1"/>
    </location>
</feature>
<keyword evidence="1" id="KW-0175">Coiled coil</keyword>
<accession>A0A1B6GKB3</accession>
<proteinExistence type="predicted"/>
<feature type="coiled-coil region" evidence="1">
    <location>
        <begin position="342"/>
        <end position="369"/>
    </location>
</feature>
<evidence type="ECO:0000256" key="1">
    <source>
        <dbReference type="SAM" id="Coils"/>
    </source>
</evidence>
<evidence type="ECO:0000256" key="2">
    <source>
        <dbReference type="SAM" id="MobiDB-lite"/>
    </source>
</evidence>
<reference evidence="3" key="1">
    <citation type="submission" date="2015-11" db="EMBL/GenBank/DDBJ databases">
        <title>De novo transcriptome assembly of four potential Pierce s Disease insect vectors from Arizona vineyards.</title>
        <authorList>
            <person name="Tassone E.E."/>
        </authorList>
    </citation>
    <scope>NUCLEOTIDE SEQUENCE</scope>
</reference>
<evidence type="ECO:0000313" key="3">
    <source>
        <dbReference type="EMBL" id="JAS62896.1"/>
    </source>
</evidence>
<feature type="region of interest" description="Disordered" evidence="2">
    <location>
        <begin position="205"/>
        <end position="312"/>
    </location>
</feature>
<sequence length="406" mass="47678">KFEPLDEEAERYLRENMKLPPIGDLSLTKYYINFHPSKSDMSSSVNSVDPWWGRVDYDDLESWNQNVRRVPCRGTKEVEVPLQPKTRTYPHTEEVLQERRMMEKKNQEHCRSQVISNLERQMVSLYNIKRQYKKNDVRERCRGEPVSLPPLVVPDKLTLQRDALLSRIKRKKFEDEARKQQRIERKLNIVKKLLGEQRRRNFRSELEKRDQRREVATEPEVLLSEREELEADQQFADDVVSGHDDTYLTKDEPSEFVKPSPQSEQDELKHPEMVGEPVMTESPRKASGKKQKDKKKKSLKDSDKKGGKKKNKISTALEVPAAICEVEPELPTSEVPDLLLWFKNWREEKAEYERQVKDLESRKLPLETNVVLSPTKVVFQDVRPGEKMMRQVTVTNVGQSLLKCRI</sequence>
<feature type="compositionally biased region" description="Basic residues" evidence="2">
    <location>
        <begin position="286"/>
        <end position="298"/>
    </location>
</feature>
<dbReference type="EMBL" id="GECZ01006873">
    <property type="protein sequence ID" value="JAS62896.1"/>
    <property type="molecule type" value="Transcribed_RNA"/>
</dbReference>
<organism evidence="3">
    <name type="scientific">Cuerna arida</name>
    <dbReference type="NCBI Taxonomy" id="1464854"/>
    <lineage>
        <taxon>Eukaryota</taxon>
        <taxon>Metazoa</taxon>
        <taxon>Ecdysozoa</taxon>
        <taxon>Arthropoda</taxon>
        <taxon>Hexapoda</taxon>
        <taxon>Insecta</taxon>
        <taxon>Pterygota</taxon>
        <taxon>Neoptera</taxon>
        <taxon>Paraneoptera</taxon>
        <taxon>Hemiptera</taxon>
        <taxon>Auchenorrhyncha</taxon>
        <taxon>Membracoidea</taxon>
        <taxon>Cicadellidae</taxon>
        <taxon>Cicadellinae</taxon>
        <taxon>Proconiini</taxon>
        <taxon>Cuerna</taxon>
    </lineage>
</organism>
<gene>
    <name evidence="3" type="ORF">g.8838</name>
</gene>
<feature type="compositionally biased region" description="Basic and acidic residues" evidence="2">
    <location>
        <begin position="240"/>
        <end position="255"/>
    </location>
</feature>
<protein>
    <submittedName>
        <fullName evidence="3">Uncharacterized protein</fullName>
    </submittedName>
</protein>
<dbReference type="AlphaFoldDB" id="A0A1B6GKB3"/>